<evidence type="ECO:0000256" key="1">
    <source>
        <dbReference type="SAM" id="Phobius"/>
    </source>
</evidence>
<proteinExistence type="predicted"/>
<comment type="caution">
    <text evidence="2">The sequence shown here is derived from an EMBL/GenBank/DDBJ whole genome shotgun (WGS) entry which is preliminary data.</text>
</comment>
<feature type="transmembrane region" description="Helical" evidence="1">
    <location>
        <begin position="24"/>
        <end position="48"/>
    </location>
</feature>
<gene>
    <name evidence="2" type="ORF">C8F04DRAFT_1124455</name>
</gene>
<keyword evidence="1" id="KW-0812">Transmembrane</keyword>
<keyword evidence="3" id="KW-1185">Reference proteome</keyword>
<organism evidence="2 3">
    <name type="scientific">Mycena alexandri</name>
    <dbReference type="NCBI Taxonomy" id="1745969"/>
    <lineage>
        <taxon>Eukaryota</taxon>
        <taxon>Fungi</taxon>
        <taxon>Dikarya</taxon>
        <taxon>Basidiomycota</taxon>
        <taxon>Agaricomycotina</taxon>
        <taxon>Agaricomycetes</taxon>
        <taxon>Agaricomycetidae</taxon>
        <taxon>Agaricales</taxon>
        <taxon>Marasmiineae</taxon>
        <taxon>Mycenaceae</taxon>
        <taxon>Mycena</taxon>
    </lineage>
</organism>
<dbReference type="AlphaFoldDB" id="A0AAD6WZI8"/>
<reference evidence="2" key="1">
    <citation type="submission" date="2023-03" db="EMBL/GenBank/DDBJ databases">
        <title>Massive genome expansion in bonnet fungi (Mycena s.s.) driven by repeated elements and novel gene families across ecological guilds.</title>
        <authorList>
            <consortium name="Lawrence Berkeley National Laboratory"/>
            <person name="Harder C.B."/>
            <person name="Miyauchi S."/>
            <person name="Viragh M."/>
            <person name="Kuo A."/>
            <person name="Thoen E."/>
            <person name="Andreopoulos B."/>
            <person name="Lu D."/>
            <person name="Skrede I."/>
            <person name="Drula E."/>
            <person name="Henrissat B."/>
            <person name="Morin E."/>
            <person name="Kohler A."/>
            <person name="Barry K."/>
            <person name="LaButti K."/>
            <person name="Morin E."/>
            <person name="Salamov A."/>
            <person name="Lipzen A."/>
            <person name="Mereny Z."/>
            <person name="Hegedus B."/>
            <person name="Baldrian P."/>
            <person name="Stursova M."/>
            <person name="Weitz H."/>
            <person name="Taylor A."/>
            <person name="Grigoriev I.V."/>
            <person name="Nagy L.G."/>
            <person name="Martin F."/>
            <person name="Kauserud H."/>
        </authorList>
    </citation>
    <scope>NUCLEOTIDE SEQUENCE</scope>
    <source>
        <strain evidence="2">CBHHK200</strain>
    </source>
</reference>
<accession>A0AAD6WZI8</accession>
<name>A0AAD6WZI8_9AGAR</name>
<evidence type="ECO:0000313" key="2">
    <source>
        <dbReference type="EMBL" id="KAJ7026709.1"/>
    </source>
</evidence>
<keyword evidence="1" id="KW-1133">Transmembrane helix</keyword>
<dbReference type="EMBL" id="JARJCM010000134">
    <property type="protein sequence ID" value="KAJ7026709.1"/>
    <property type="molecule type" value="Genomic_DNA"/>
</dbReference>
<protein>
    <submittedName>
        <fullName evidence="2">Uncharacterized protein</fullName>
    </submittedName>
</protein>
<evidence type="ECO:0000313" key="3">
    <source>
        <dbReference type="Proteomes" id="UP001218188"/>
    </source>
</evidence>
<dbReference type="Proteomes" id="UP001218188">
    <property type="component" value="Unassembled WGS sequence"/>
</dbReference>
<keyword evidence="1" id="KW-0472">Membrane</keyword>
<sequence length="149" mass="16683">MWALHSIVPYLQWLYRVFSWISCILNWVSFAAIPACWFFPGSIGVFLLSSPRPADHRRLHQLRVWARRRHPAITLNLVNGQVSTRNKVVIAFLAVLGTSLCCMGPTNSSTGASSLFTAFPQRLNVRCDLWENASSVTIALTCCLCVPFA</sequence>